<organism evidence="2 3">
    <name type="scientific">Dyella kyungheensis</name>
    <dbReference type="NCBI Taxonomy" id="1242174"/>
    <lineage>
        <taxon>Bacteria</taxon>
        <taxon>Pseudomonadati</taxon>
        <taxon>Pseudomonadota</taxon>
        <taxon>Gammaproteobacteria</taxon>
        <taxon>Lysobacterales</taxon>
        <taxon>Rhodanobacteraceae</taxon>
        <taxon>Dyella</taxon>
    </lineage>
</organism>
<feature type="transmembrane region" description="Helical" evidence="1">
    <location>
        <begin position="26"/>
        <end position="49"/>
    </location>
</feature>
<keyword evidence="1" id="KW-0472">Membrane</keyword>
<sequence length="121" mass="12521">MLLFFAATALTDPAIPYRTTPAVPAGSLASSLVIVGVVLVALVVAAAYARRRGWMAKLGVSAKTSPTDGIQVNASCRLSMSSTAYVLRYKGKEFLVVESARGTNATVANMDGSASPEGVIQ</sequence>
<evidence type="ECO:0000313" key="2">
    <source>
        <dbReference type="EMBL" id="MBM7120932.1"/>
    </source>
</evidence>
<name>A0ABS2JPH6_9GAMM</name>
<proteinExistence type="predicted"/>
<evidence type="ECO:0000313" key="3">
    <source>
        <dbReference type="Proteomes" id="UP001430065"/>
    </source>
</evidence>
<reference evidence="2 3" key="1">
    <citation type="submission" date="2020-10" db="EMBL/GenBank/DDBJ databases">
        <title>Phylogeny of dyella-like bacteria.</title>
        <authorList>
            <person name="Fu J."/>
        </authorList>
    </citation>
    <scope>NUCLEOTIDE SEQUENCE [LARGE SCALE GENOMIC DNA]</scope>
    <source>
        <strain evidence="2 3">THG-B117</strain>
    </source>
</reference>
<gene>
    <name evidence="2" type="ORF">ISP20_07135</name>
</gene>
<dbReference type="RefSeq" id="WP_204635365.1">
    <property type="nucleotide sequence ID" value="NZ_JADIKC010000003.1"/>
</dbReference>
<dbReference type="EMBL" id="JADIKC010000003">
    <property type="protein sequence ID" value="MBM7120932.1"/>
    <property type="molecule type" value="Genomic_DNA"/>
</dbReference>
<keyword evidence="3" id="KW-1185">Reference proteome</keyword>
<accession>A0ABS2JPH6</accession>
<protein>
    <submittedName>
        <fullName evidence="2">Uncharacterized protein</fullName>
    </submittedName>
</protein>
<keyword evidence="1" id="KW-1133">Transmembrane helix</keyword>
<comment type="caution">
    <text evidence="2">The sequence shown here is derived from an EMBL/GenBank/DDBJ whole genome shotgun (WGS) entry which is preliminary data.</text>
</comment>
<keyword evidence="1" id="KW-0812">Transmembrane</keyword>
<evidence type="ECO:0000256" key="1">
    <source>
        <dbReference type="SAM" id="Phobius"/>
    </source>
</evidence>
<dbReference type="Proteomes" id="UP001430065">
    <property type="component" value="Unassembled WGS sequence"/>
</dbReference>